<keyword evidence="2" id="KW-1185">Reference proteome</keyword>
<gene>
    <name evidence="1" type="ORF">PUN28_014978</name>
</gene>
<proteinExistence type="predicted"/>
<dbReference type="Proteomes" id="UP001430953">
    <property type="component" value="Unassembled WGS sequence"/>
</dbReference>
<evidence type="ECO:0000313" key="1">
    <source>
        <dbReference type="EMBL" id="KAL0108069.1"/>
    </source>
</evidence>
<dbReference type="AlphaFoldDB" id="A0AAW2EWD3"/>
<organism evidence="1 2">
    <name type="scientific">Cardiocondyla obscurior</name>
    <dbReference type="NCBI Taxonomy" id="286306"/>
    <lineage>
        <taxon>Eukaryota</taxon>
        <taxon>Metazoa</taxon>
        <taxon>Ecdysozoa</taxon>
        <taxon>Arthropoda</taxon>
        <taxon>Hexapoda</taxon>
        <taxon>Insecta</taxon>
        <taxon>Pterygota</taxon>
        <taxon>Neoptera</taxon>
        <taxon>Endopterygota</taxon>
        <taxon>Hymenoptera</taxon>
        <taxon>Apocrita</taxon>
        <taxon>Aculeata</taxon>
        <taxon>Formicoidea</taxon>
        <taxon>Formicidae</taxon>
        <taxon>Myrmicinae</taxon>
        <taxon>Cardiocondyla</taxon>
    </lineage>
</organism>
<accession>A0AAW2EWD3</accession>
<sequence length="113" mass="13033">MGHKTAVSRPLPASTLLLDRSTPRVNLIQGRRVFLRLRCISRINIGRVSSEAYIFPETAARTDPSLTSSSPTFYQRPSVRRLVSPYLAFRDPYYTSRLNFIRGMSHHSHEYQH</sequence>
<evidence type="ECO:0000313" key="2">
    <source>
        <dbReference type="Proteomes" id="UP001430953"/>
    </source>
</evidence>
<dbReference type="EMBL" id="JADYXP020000016">
    <property type="protein sequence ID" value="KAL0108069.1"/>
    <property type="molecule type" value="Genomic_DNA"/>
</dbReference>
<comment type="caution">
    <text evidence="1">The sequence shown here is derived from an EMBL/GenBank/DDBJ whole genome shotgun (WGS) entry which is preliminary data.</text>
</comment>
<name>A0AAW2EWD3_9HYME</name>
<reference evidence="1 2" key="1">
    <citation type="submission" date="2023-03" db="EMBL/GenBank/DDBJ databases">
        <title>High recombination rates correlate with genetic variation in Cardiocondyla obscurior ants.</title>
        <authorList>
            <person name="Errbii M."/>
        </authorList>
    </citation>
    <scope>NUCLEOTIDE SEQUENCE [LARGE SCALE GENOMIC DNA]</scope>
    <source>
        <strain evidence="1">Alpha-2009</strain>
        <tissue evidence="1">Whole body</tissue>
    </source>
</reference>
<protein>
    <submittedName>
        <fullName evidence="1">Uncharacterized protein</fullName>
    </submittedName>
</protein>